<dbReference type="CDD" id="cd06261">
    <property type="entry name" value="TM_PBP2"/>
    <property type="match status" value="2"/>
</dbReference>
<dbReference type="Gene3D" id="1.10.3720.10">
    <property type="entry name" value="MetI-like"/>
    <property type="match status" value="2"/>
</dbReference>
<evidence type="ECO:0000256" key="2">
    <source>
        <dbReference type="ARBA" id="ARBA00007069"/>
    </source>
</evidence>
<dbReference type="GO" id="GO:0005886">
    <property type="term" value="C:plasma membrane"/>
    <property type="evidence" value="ECO:0007669"/>
    <property type="project" value="UniProtKB-SubCell"/>
</dbReference>
<feature type="transmembrane region" description="Helical" evidence="12">
    <location>
        <begin position="137"/>
        <end position="156"/>
    </location>
</feature>
<evidence type="ECO:0000313" key="14">
    <source>
        <dbReference type="EMBL" id="VUC76477.1"/>
    </source>
</evidence>
<protein>
    <recommendedName>
        <fullName evidence="12">Sulfate transport system permease protein CysT</fullName>
    </recommendedName>
</protein>
<evidence type="ECO:0000256" key="4">
    <source>
        <dbReference type="ARBA" id="ARBA00022448"/>
    </source>
</evidence>
<evidence type="ECO:0000256" key="12">
    <source>
        <dbReference type="RuleBase" id="RU366001"/>
    </source>
</evidence>
<gene>
    <name evidence="14" type="primary">cysW</name>
    <name evidence="14" type="ORF">NCTC6947_01507</name>
</gene>
<feature type="transmembrane region" description="Helical" evidence="12">
    <location>
        <begin position="58"/>
        <end position="84"/>
    </location>
</feature>
<accession>A0A509BT15</accession>
<evidence type="ECO:0000256" key="10">
    <source>
        <dbReference type="ARBA" id="ARBA00023136"/>
    </source>
</evidence>
<keyword evidence="10 12" id="KW-0472">Membrane</keyword>
<feature type="transmembrane region" description="Helical" evidence="12">
    <location>
        <begin position="526"/>
        <end position="546"/>
    </location>
</feature>
<feature type="transmembrane region" description="Helical" evidence="12">
    <location>
        <begin position="341"/>
        <end position="367"/>
    </location>
</feature>
<dbReference type="InterPro" id="IPR011865">
    <property type="entry name" value="CysT_permease"/>
</dbReference>
<dbReference type="GO" id="GO:0015419">
    <property type="term" value="F:ABC-type sulfate transporter activity"/>
    <property type="evidence" value="ECO:0007669"/>
    <property type="project" value="UniProtKB-UniRule"/>
</dbReference>
<comment type="function">
    <text evidence="12">Part of the ABC transporter complex (TC 3.A.1.6.1) involved in sulfate/thiosulfate import.</text>
</comment>
<feature type="transmembrane region" description="Helical" evidence="12">
    <location>
        <begin position="12"/>
        <end position="37"/>
    </location>
</feature>
<dbReference type="PROSITE" id="PS50928">
    <property type="entry name" value="ABC_TM1"/>
    <property type="match status" value="2"/>
</dbReference>
<keyword evidence="4 12" id="KW-0813">Transport</keyword>
<dbReference type="FunFam" id="1.10.3720.10:FF:000015">
    <property type="entry name" value="Sulfate ABC transporter, permease CysW"/>
    <property type="match status" value="1"/>
</dbReference>
<feature type="transmembrane region" description="Helical" evidence="12">
    <location>
        <begin position="422"/>
        <end position="440"/>
    </location>
</feature>
<keyword evidence="8 12" id="KW-1133">Transmembrane helix</keyword>
<feature type="transmembrane region" description="Helical" evidence="12">
    <location>
        <begin position="104"/>
        <end position="125"/>
    </location>
</feature>
<dbReference type="NCBIfam" id="NF008208">
    <property type="entry name" value="PRK10971.1"/>
    <property type="match status" value="1"/>
</dbReference>
<dbReference type="InterPro" id="IPR011866">
    <property type="entry name" value="CysW_permease"/>
</dbReference>
<dbReference type="SUPFAM" id="SSF161098">
    <property type="entry name" value="MetI-like"/>
    <property type="match status" value="2"/>
</dbReference>
<dbReference type="NCBIfam" id="NF008620">
    <property type="entry name" value="PRK11602.1"/>
    <property type="match status" value="1"/>
</dbReference>
<comment type="subcellular location">
    <subcellularLocation>
        <location evidence="1">Cell inner membrane</location>
        <topology evidence="1">Multi-pass membrane protein</topology>
    </subcellularLocation>
</comment>
<proteinExistence type="inferred from homology"/>
<keyword evidence="9 12" id="KW-0764">Sulfate transport</keyword>
<comment type="subunit">
    <text evidence="3">The complex is composed of two ATP-binding proteins (CysA), two transmembrane proteins (CysT and CysW) and a solute-binding protein (CysP).</text>
</comment>
<evidence type="ECO:0000256" key="5">
    <source>
        <dbReference type="ARBA" id="ARBA00022475"/>
    </source>
</evidence>
<feature type="domain" description="ABC transmembrane type-1" evidence="13">
    <location>
        <begin position="60"/>
        <end position="263"/>
    </location>
</feature>
<evidence type="ECO:0000256" key="6">
    <source>
        <dbReference type="ARBA" id="ARBA00022519"/>
    </source>
</evidence>
<dbReference type="EMBL" id="CABFNZ010000003">
    <property type="protein sequence ID" value="VUC76477.1"/>
    <property type="molecule type" value="Genomic_DNA"/>
</dbReference>
<dbReference type="InterPro" id="IPR005667">
    <property type="entry name" value="Sulph_transpt2"/>
</dbReference>
<evidence type="ECO:0000256" key="11">
    <source>
        <dbReference type="ARBA" id="ARBA00025323"/>
    </source>
</evidence>
<dbReference type="PANTHER" id="PTHR30406">
    <property type="entry name" value="SULFATE TRANSPORT SYSTEM PERMEASE PROTEIN"/>
    <property type="match status" value="1"/>
</dbReference>
<dbReference type="InterPro" id="IPR000515">
    <property type="entry name" value="MetI-like"/>
</dbReference>
<keyword evidence="5" id="KW-1003">Cell membrane</keyword>
<dbReference type="AlphaFoldDB" id="A0A509BT15"/>
<dbReference type="PANTHER" id="PTHR30406:SF9">
    <property type="entry name" value="SULFATE TRANSPORT SYSTEM PERMEASE PROTEIN CYSW"/>
    <property type="match status" value="1"/>
</dbReference>
<feature type="domain" description="ABC transmembrane type-1" evidence="13">
    <location>
        <begin position="344"/>
        <end position="548"/>
    </location>
</feature>
<feature type="transmembrane region" description="Helical" evidence="12">
    <location>
        <begin position="298"/>
        <end position="321"/>
    </location>
</feature>
<evidence type="ECO:0000256" key="9">
    <source>
        <dbReference type="ARBA" id="ARBA00023032"/>
    </source>
</evidence>
<evidence type="ECO:0000259" key="13">
    <source>
        <dbReference type="PROSITE" id="PS50928"/>
    </source>
</evidence>
<evidence type="ECO:0000256" key="3">
    <source>
        <dbReference type="ARBA" id="ARBA00011779"/>
    </source>
</evidence>
<evidence type="ECO:0000256" key="7">
    <source>
        <dbReference type="ARBA" id="ARBA00022692"/>
    </source>
</evidence>
<dbReference type="NCBIfam" id="TIGR02140">
    <property type="entry name" value="permease_CysW"/>
    <property type="match status" value="1"/>
</dbReference>
<comment type="function">
    <text evidence="11">Part of the ABC transporter complex CysAWTP (TC 3.A.1.6.1) involved in sulfate/thiosulfate import. Probably responsible for the translocation of the substrate across the membrane.</text>
</comment>
<evidence type="ECO:0000256" key="1">
    <source>
        <dbReference type="ARBA" id="ARBA00004429"/>
    </source>
</evidence>
<dbReference type="NCBIfam" id="TIGR00969">
    <property type="entry name" value="3a0106s02"/>
    <property type="match status" value="2"/>
</dbReference>
<feature type="transmembrane region" description="Helical" evidence="12">
    <location>
        <begin position="196"/>
        <end position="224"/>
    </location>
</feature>
<dbReference type="InterPro" id="IPR035906">
    <property type="entry name" value="MetI-like_sf"/>
</dbReference>
<dbReference type="NCBIfam" id="TIGR02139">
    <property type="entry name" value="permease_CysT"/>
    <property type="match status" value="1"/>
</dbReference>
<keyword evidence="6" id="KW-0997">Cell inner membrane</keyword>
<keyword evidence="7 12" id="KW-0812">Transmembrane</keyword>
<dbReference type="Pfam" id="PF00528">
    <property type="entry name" value="BPD_transp_1"/>
    <property type="match status" value="2"/>
</dbReference>
<comment type="similarity">
    <text evidence="2 12">Belongs to the binding-protein-dependent transport system permease family. CysTW subfamily.</text>
</comment>
<evidence type="ECO:0000256" key="8">
    <source>
        <dbReference type="ARBA" id="ARBA00022989"/>
    </source>
</evidence>
<dbReference type="FunFam" id="1.10.3720.10:FF:000004">
    <property type="entry name" value="Sulfate transport system permease protein CysT"/>
    <property type="match status" value="1"/>
</dbReference>
<feature type="transmembrane region" description="Helical" evidence="12">
    <location>
        <begin position="480"/>
        <end position="506"/>
    </location>
</feature>
<name>A0A509BT15_9ENTR</name>
<sequence length="569" mass="62685">MLAVSSRRVLPGFTLSLGTSLLFVCLILLLPLSALVMQLSQMSWSQYWDVVTNPQVVAAYKVTLLAAFVASIFNGVFGLLMAWILTRYRFPGRTLLDALMDLPFALPTAVAGLTLASLFSVNGFYGQFLAQFDIKVTYTWLGIAVAMAFTSIPFVVRTVQPVLEELGPEYEEAAQTLGATRLQSFRKVVLPELSPALIAGVALSFTRSLGEFGAVIFIAGNIAWKTEVTSLMIFVRLQEFDYPAASAIASGDPCGILAAAVLYQYLAKSLWSTCGRSLMAEVTQLKRYDVPRINWGKWFLIGVGMLVSAFILLVPMIYIFVQAFSKGLMPVLQNLADPDMLHAIWLTVLIALIAVPVNLVFGILLAWLVTRFNFPGRQLLLTLLDIPFAVSPVVAGLVYLLFYGSNGPLGGWLDEHNLQMMFSWPGMVLVTIFVTCPFVVRELVPVMLSQGSQEDEAAILLGASGWQMFRRVTLPNIRWALLYGVVLTNARAIGEFGAVSVVSGSIRGETLSLPLQIELLEQDYNTVGSFTAAALLTLMAIITLFLKSMLQWRLENQEKRAQQEENHEH</sequence>
<feature type="transmembrane region" description="Helical" evidence="12">
    <location>
        <begin position="379"/>
        <end position="402"/>
    </location>
</feature>
<organism evidence="14">
    <name type="scientific">Salmonella sp. NCTC 6947</name>
    <dbReference type="NCBI Taxonomy" id="2583581"/>
    <lineage>
        <taxon>Bacteria</taxon>
        <taxon>Pseudomonadati</taxon>
        <taxon>Pseudomonadota</taxon>
        <taxon>Gammaproteobacteria</taxon>
        <taxon>Enterobacterales</taxon>
        <taxon>Enterobacteriaceae</taxon>
        <taxon>Salmonella</taxon>
    </lineage>
</organism>
<reference evidence="14" key="1">
    <citation type="submission" date="2019-06" db="EMBL/GenBank/DDBJ databases">
        <authorList>
            <consortium name="Pathogen Informatics"/>
        </authorList>
    </citation>
    <scope>NUCLEOTIDE SEQUENCE</scope>
    <source>
        <strain evidence="14">NCTC6947</strain>
    </source>
</reference>